<reference evidence="1 2" key="1">
    <citation type="submission" date="2016-11" db="EMBL/GenBank/DDBJ databases">
        <authorList>
            <person name="Jaros S."/>
            <person name="Januszkiewicz K."/>
            <person name="Wedrychowicz H."/>
        </authorList>
    </citation>
    <scope>NUCLEOTIDE SEQUENCE [LARGE SCALE GENOMIC DNA]</scope>
    <source>
        <strain evidence="1 2">DSM 26897</strain>
    </source>
</reference>
<dbReference type="STRING" id="1302690.BUE76_11630"/>
<proteinExistence type="predicted"/>
<gene>
    <name evidence="1" type="ORF">SAMN05444008_102424</name>
</gene>
<evidence type="ECO:0000313" key="2">
    <source>
        <dbReference type="Proteomes" id="UP000184368"/>
    </source>
</evidence>
<protein>
    <submittedName>
        <fullName evidence="1">Uncharacterized protein</fullName>
    </submittedName>
</protein>
<keyword evidence="2" id="KW-1185">Reference proteome</keyword>
<dbReference type="AlphaFoldDB" id="A0A1M4VYC2"/>
<dbReference type="EMBL" id="FQUO01000002">
    <property type="protein sequence ID" value="SHE73957.1"/>
    <property type="molecule type" value="Genomic_DNA"/>
</dbReference>
<sequence>MSQNEQTEFGEKDWKNAQNVYASLYNDILANKNLDKHLEDVEQAIKELNTIIAKEGGAPTPRLDEMKNDLYFLKFQILERQ</sequence>
<dbReference type="RefSeq" id="WP_073040229.1">
    <property type="nucleotide sequence ID" value="NZ_FQUO01000002.1"/>
</dbReference>
<dbReference type="OrthoDB" id="9977876at2"/>
<accession>A0A1M4VYC2</accession>
<evidence type="ECO:0000313" key="1">
    <source>
        <dbReference type="EMBL" id="SHE73957.1"/>
    </source>
</evidence>
<dbReference type="Proteomes" id="UP000184368">
    <property type="component" value="Unassembled WGS sequence"/>
</dbReference>
<organism evidence="1 2">
    <name type="scientific">Cnuella takakiae</name>
    <dbReference type="NCBI Taxonomy" id="1302690"/>
    <lineage>
        <taxon>Bacteria</taxon>
        <taxon>Pseudomonadati</taxon>
        <taxon>Bacteroidota</taxon>
        <taxon>Chitinophagia</taxon>
        <taxon>Chitinophagales</taxon>
        <taxon>Chitinophagaceae</taxon>
        <taxon>Cnuella</taxon>
    </lineage>
</organism>
<name>A0A1M4VYC2_9BACT</name>